<dbReference type="InterPro" id="IPR001437">
    <property type="entry name" value="Tscrpt_elong_fac_GreA/B_C"/>
</dbReference>
<proteinExistence type="predicted"/>
<dbReference type="Pfam" id="PF01272">
    <property type="entry name" value="GreA_GreB"/>
    <property type="match status" value="1"/>
</dbReference>
<dbReference type="InterPro" id="IPR029462">
    <property type="entry name" value="Rnk_N"/>
</dbReference>
<dbReference type="Gene3D" id="1.10.286.20">
    <property type="match status" value="1"/>
</dbReference>
<evidence type="ECO:0000313" key="5">
    <source>
        <dbReference type="EMBL" id="TXI33443.1"/>
    </source>
</evidence>
<dbReference type="EMBL" id="JAOBYN010000003">
    <property type="protein sequence ID" value="MDH1054006.1"/>
    <property type="molecule type" value="Genomic_DNA"/>
</dbReference>
<protein>
    <submittedName>
        <fullName evidence="5">Nucleoside diphosphate kinase regulator</fullName>
    </submittedName>
</protein>
<reference evidence="3" key="2">
    <citation type="submission" date="2022-09" db="EMBL/GenBank/DDBJ databases">
        <title>Intensive care unit water sources are persistently colonized with multi-drug resistant bacteria and are the site of extensive horizontal gene transfer of antibiotic resistance genes.</title>
        <authorList>
            <person name="Diorio-Toth L."/>
        </authorList>
    </citation>
    <scope>NUCLEOTIDE SEQUENCE</scope>
    <source>
        <strain evidence="4">GD03990</strain>
        <strain evidence="3">GD04146</strain>
    </source>
</reference>
<name>A0A142IKY7_AQUAC</name>
<dbReference type="InterPro" id="IPR036953">
    <property type="entry name" value="GreA/GreB_C_sf"/>
</dbReference>
<evidence type="ECO:0000313" key="6">
    <source>
        <dbReference type="Proteomes" id="UP000321110"/>
    </source>
</evidence>
<dbReference type="GeneID" id="42928295"/>
<dbReference type="GO" id="GO:0070063">
    <property type="term" value="F:RNA polymerase binding"/>
    <property type="evidence" value="ECO:0007669"/>
    <property type="project" value="InterPro"/>
</dbReference>
<dbReference type="Proteomes" id="UP001158058">
    <property type="component" value="Unassembled WGS sequence"/>
</dbReference>
<dbReference type="SUPFAM" id="SSF54534">
    <property type="entry name" value="FKBP-like"/>
    <property type="match status" value="1"/>
</dbReference>
<reference evidence="5 6" key="1">
    <citation type="submission" date="2018-09" db="EMBL/GenBank/DDBJ databases">
        <title>Metagenome Assembled Genomes from an Advanced Water Purification Facility.</title>
        <authorList>
            <person name="Stamps B.W."/>
            <person name="Spear J.R."/>
        </authorList>
    </citation>
    <scope>NUCLEOTIDE SEQUENCE [LARGE SCALE GENOMIC DNA]</scope>
    <source>
        <strain evidence="5">Bin_52_1</strain>
    </source>
</reference>
<gene>
    <name evidence="3" type="primary">rnk</name>
    <name evidence="5" type="ORF">E6Q69_06435</name>
    <name evidence="4" type="ORF">N5C05_04425</name>
    <name evidence="3" type="ORF">N7380_08245</name>
</gene>
<dbReference type="RefSeq" id="WP_021700058.1">
    <property type="nucleotide sequence ID" value="NZ_CALTXO010000007.1"/>
</dbReference>
<keyword evidence="5" id="KW-0808">Transferase</keyword>
<accession>A0A142IKY7</accession>
<dbReference type="PANTHER" id="PTHR30437">
    <property type="entry name" value="TRANSCRIPTION ELONGATION FACTOR GREA"/>
    <property type="match status" value="1"/>
</dbReference>
<dbReference type="KEGG" id="palc:A0T30_00805"/>
<dbReference type="EMBL" id="SSFO01000106">
    <property type="protein sequence ID" value="TXI33443.1"/>
    <property type="molecule type" value="Genomic_DNA"/>
</dbReference>
<feature type="domain" description="Regulator of nucleoside diphosphate kinase N-terminal" evidence="2">
    <location>
        <begin position="5"/>
        <end position="44"/>
    </location>
</feature>
<dbReference type="GO" id="GO:0016301">
    <property type="term" value="F:kinase activity"/>
    <property type="evidence" value="ECO:0007669"/>
    <property type="project" value="UniProtKB-KW"/>
</dbReference>
<comment type="caution">
    <text evidence="5">The sequence shown here is derived from an EMBL/GenBank/DDBJ whole genome shotgun (WGS) entry which is preliminary data.</text>
</comment>
<dbReference type="Pfam" id="PF14760">
    <property type="entry name" value="Rnk_N"/>
    <property type="match status" value="1"/>
</dbReference>
<dbReference type="GO" id="GO:0032784">
    <property type="term" value="P:regulation of DNA-templated transcription elongation"/>
    <property type="evidence" value="ECO:0007669"/>
    <property type="project" value="InterPro"/>
</dbReference>
<evidence type="ECO:0000313" key="3">
    <source>
        <dbReference type="EMBL" id="MDH0142303.1"/>
    </source>
</evidence>
<keyword evidence="5" id="KW-0418">Kinase</keyword>
<feature type="domain" description="Transcription elongation factor GreA/GreB C-terminal" evidence="1">
    <location>
        <begin position="50"/>
        <end position="125"/>
    </location>
</feature>
<dbReference type="Proteomes" id="UP001158730">
    <property type="component" value="Unassembled WGS sequence"/>
</dbReference>
<dbReference type="Gene3D" id="3.10.50.30">
    <property type="entry name" value="Transcription elongation factor, GreA/GreB, C-terminal domain"/>
    <property type="match status" value="1"/>
</dbReference>
<dbReference type="InterPro" id="IPR023459">
    <property type="entry name" value="Tscrpt_elong_fac_GreA/B_fam"/>
</dbReference>
<evidence type="ECO:0000259" key="2">
    <source>
        <dbReference type="Pfam" id="PF14760"/>
    </source>
</evidence>
<dbReference type="FunFam" id="3.10.50.30:FF:000002">
    <property type="entry name" value="Regulator of nucleoside diphosphate kinase"/>
    <property type="match status" value="1"/>
</dbReference>
<dbReference type="PANTHER" id="PTHR30437:SF5">
    <property type="entry name" value="REGULATOR OF NUCLEOSIDE DIPHOSPHATE KINASE"/>
    <property type="match status" value="1"/>
</dbReference>
<dbReference type="GO" id="GO:0003677">
    <property type="term" value="F:DNA binding"/>
    <property type="evidence" value="ECO:0007669"/>
    <property type="project" value="InterPro"/>
</dbReference>
<dbReference type="GO" id="GO:0006354">
    <property type="term" value="P:DNA-templated transcription elongation"/>
    <property type="evidence" value="ECO:0007669"/>
    <property type="project" value="TreeGrafter"/>
</dbReference>
<organism evidence="5 6">
    <name type="scientific">Aquipseudomonas alcaligenes</name>
    <name type="common">Pseudomonas alcaligenes</name>
    <dbReference type="NCBI Taxonomy" id="43263"/>
    <lineage>
        <taxon>Bacteria</taxon>
        <taxon>Pseudomonadati</taxon>
        <taxon>Pseudomonadota</taxon>
        <taxon>Gammaproteobacteria</taxon>
        <taxon>Pseudomonadales</taxon>
        <taxon>Pseudomonadaceae</taxon>
        <taxon>Aquipseudomonas</taxon>
    </lineage>
</organism>
<dbReference type="NCBIfam" id="NF004396">
    <property type="entry name" value="PRK05753.1"/>
    <property type="match status" value="1"/>
</dbReference>
<dbReference type="EMBL" id="JAODZF010000004">
    <property type="protein sequence ID" value="MDH0142303.1"/>
    <property type="molecule type" value="Genomic_DNA"/>
</dbReference>
<evidence type="ECO:0000313" key="4">
    <source>
        <dbReference type="EMBL" id="MDH1054006.1"/>
    </source>
</evidence>
<evidence type="ECO:0000259" key="1">
    <source>
        <dbReference type="Pfam" id="PF01272"/>
    </source>
</evidence>
<dbReference type="AlphaFoldDB" id="A0A142IKY7"/>
<sequence>MSNTPAITITRLDLQRLERLLDSLEDFGPTAEALERELARAQVVGHDEVPAGVVTMNSRVHCREESSGKDYHLTLVFPEDAGGEGKVSILAPVGSALLGLSVGQQIDWPGPAGKPLKLTLLAVEYQPEAAGAYQR</sequence>
<dbReference type="Proteomes" id="UP000321110">
    <property type="component" value="Unassembled WGS sequence"/>
</dbReference>